<dbReference type="PROSITE" id="PS00324">
    <property type="entry name" value="ASPARTOKINASE"/>
    <property type="match status" value="1"/>
</dbReference>
<dbReference type="InterPro" id="IPR005260">
    <property type="entry name" value="Asp_kin_monofn"/>
</dbReference>
<feature type="domain" description="Aspartate/glutamate/uridylate kinase" evidence="3">
    <location>
        <begin position="5"/>
        <end position="283"/>
    </location>
</feature>
<sequence length="476" mass="52150">MQDRKWIILKFGGTSIAQFPDKITEDIVRPAMASKRVLVVCSAANFTSQIVGVTSGLLEVFQLLKVATSGDALESGKNNSLDRITRIINGIRDAHISETRHHIQALHLREKVIADTLNDCRQLLEFSSAATRLRLEMNARCKDLVDRHIEAEFIDISEIMHQMDSEDMGRDLYRKLAIMFQQRILACHSGVPVVTGFFGQLPGGLIDGEIGRDYTDVCAALMAAGLEAEELQIWKDMDGIFSADPTKVPTARLRPSLSFSEAAELMFYGSKVIHPLAISYLAKTDSLTLIRVKNVNKPNEEGTTIRPDSSPPPAKRKTSSSAVPPATITIKDSVAVIRIHSQHGCTLHEFLARVFAVINTYGLSPDLVLFSKASVSMAVHTEACSSLQRLEAAAEELGKTGGVIITHGLAILSLVSDEIINVTGLDGRMFTLLNGNQVKMEMGAQLGRKIFARDFPSAENELWTENPSKTTVSPLI</sequence>
<dbReference type="PANTHER" id="PTHR21499:SF59">
    <property type="entry name" value="ASPARTOKINASE"/>
    <property type="match status" value="1"/>
</dbReference>
<dbReference type="InterPro" id="IPR036393">
    <property type="entry name" value="AceGlu_kinase-like_sf"/>
</dbReference>
<accession>A0ABR2XTD3</accession>
<dbReference type="Gene3D" id="3.40.1160.10">
    <property type="entry name" value="Acetylglutamate kinase-like"/>
    <property type="match status" value="1"/>
</dbReference>
<dbReference type="InterPro" id="IPR018042">
    <property type="entry name" value="Aspartate_kinase_CS"/>
</dbReference>
<evidence type="ECO:0000256" key="1">
    <source>
        <dbReference type="ARBA" id="ARBA00010122"/>
    </source>
</evidence>
<evidence type="ECO:0000256" key="2">
    <source>
        <dbReference type="SAM" id="MobiDB-lite"/>
    </source>
</evidence>
<comment type="similarity">
    <text evidence="1">Belongs to the aspartokinase family.</text>
</comment>
<dbReference type="Gene3D" id="3.30.2130.10">
    <property type="entry name" value="VC0802-like"/>
    <property type="match status" value="1"/>
</dbReference>
<feature type="region of interest" description="Disordered" evidence="2">
    <location>
        <begin position="298"/>
        <end position="323"/>
    </location>
</feature>
<dbReference type="EMBL" id="JARVKM010000023">
    <property type="protein sequence ID" value="KAK9777066.1"/>
    <property type="molecule type" value="Genomic_DNA"/>
</dbReference>
<dbReference type="SUPFAM" id="SSF55021">
    <property type="entry name" value="ACT-like"/>
    <property type="match status" value="1"/>
</dbReference>
<dbReference type="InterPro" id="IPR045865">
    <property type="entry name" value="ACT-like_dom_sf"/>
</dbReference>
<dbReference type="Pfam" id="PF00696">
    <property type="entry name" value="AA_kinase"/>
    <property type="match status" value="1"/>
</dbReference>
<comment type="caution">
    <text evidence="4">The sequence shown here is derived from an EMBL/GenBank/DDBJ whole genome shotgun (WGS) entry which is preliminary data.</text>
</comment>
<evidence type="ECO:0000313" key="5">
    <source>
        <dbReference type="Proteomes" id="UP001465668"/>
    </source>
</evidence>
<gene>
    <name evidence="4" type="ORF">SCAR479_06134</name>
</gene>
<dbReference type="Proteomes" id="UP001465668">
    <property type="component" value="Unassembled WGS sequence"/>
</dbReference>
<evidence type="ECO:0000259" key="3">
    <source>
        <dbReference type="Pfam" id="PF00696"/>
    </source>
</evidence>
<reference evidence="4 5" key="1">
    <citation type="submission" date="2024-02" db="EMBL/GenBank/DDBJ databases">
        <title>First draft genome assembly of two strains of Seiridium cardinale.</title>
        <authorList>
            <person name="Emiliani G."/>
            <person name="Scali E."/>
        </authorList>
    </citation>
    <scope>NUCLEOTIDE SEQUENCE [LARGE SCALE GENOMIC DNA]</scope>
    <source>
        <strain evidence="4 5">BM-138-000479</strain>
    </source>
</reference>
<proteinExistence type="inferred from homology"/>
<dbReference type="PIRSF" id="PIRSF000726">
    <property type="entry name" value="Asp_kin"/>
    <property type="match status" value="1"/>
</dbReference>
<evidence type="ECO:0000313" key="4">
    <source>
        <dbReference type="EMBL" id="KAK9777066.1"/>
    </source>
</evidence>
<name>A0ABR2XTD3_9PEZI</name>
<dbReference type="InterPro" id="IPR001048">
    <property type="entry name" value="Asp/Glu/Uridylate_kinase"/>
</dbReference>
<dbReference type="PANTHER" id="PTHR21499">
    <property type="entry name" value="ASPARTATE KINASE"/>
    <property type="match status" value="1"/>
</dbReference>
<protein>
    <submittedName>
        <fullName evidence="4">Aspartokinase</fullName>
    </submittedName>
</protein>
<keyword evidence="5" id="KW-1185">Reference proteome</keyword>
<dbReference type="SUPFAM" id="SSF53633">
    <property type="entry name" value="Carbamate kinase-like"/>
    <property type="match status" value="1"/>
</dbReference>
<organism evidence="4 5">
    <name type="scientific">Seiridium cardinale</name>
    <dbReference type="NCBI Taxonomy" id="138064"/>
    <lineage>
        <taxon>Eukaryota</taxon>
        <taxon>Fungi</taxon>
        <taxon>Dikarya</taxon>
        <taxon>Ascomycota</taxon>
        <taxon>Pezizomycotina</taxon>
        <taxon>Sordariomycetes</taxon>
        <taxon>Xylariomycetidae</taxon>
        <taxon>Amphisphaeriales</taxon>
        <taxon>Sporocadaceae</taxon>
        <taxon>Seiridium</taxon>
    </lineage>
</organism>